<evidence type="ECO:0000256" key="2">
    <source>
        <dbReference type="ARBA" id="ARBA00022692"/>
    </source>
</evidence>
<dbReference type="GO" id="GO:0016020">
    <property type="term" value="C:membrane"/>
    <property type="evidence" value="ECO:0007669"/>
    <property type="project" value="UniProtKB-SubCell"/>
</dbReference>
<keyword evidence="4 5" id="KW-0472">Membrane</keyword>
<name>A8Q186_MALGO</name>
<dbReference type="VEuPathDB" id="FungiDB:MGL_1750"/>
<evidence type="ECO:0000259" key="6">
    <source>
        <dbReference type="Pfam" id="PF01284"/>
    </source>
</evidence>
<dbReference type="STRING" id="425265.A8Q186"/>
<dbReference type="KEGG" id="mgl:MGL_1750"/>
<gene>
    <name evidence="7" type="ORF">MGL_1750</name>
</gene>
<evidence type="ECO:0000313" key="7">
    <source>
        <dbReference type="EMBL" id="EDP43537.1"/>
    </source>
</evidence>
<evidence type="ECO:0000256" key="5">
    <source>
        <dbReference type="SAM" id="Phobius"/>
    </source>
</evidence>
<feature type="domain" description="MARVEL" evidence="6">
    <location>
        <begin position="18"/>
        <end position="139"/>
    </location>
</feature>
<feature type="transmembrane region" description="Helical" evidence="5">
    <location>
        <begin position="12"/>
        <end position="33"/>
    </location>
</feature>
<reference evidence="7 8" key="1">
    <citation type="journal article" date="2007" name="Proc. Natl. Acad. Sci. U.S.A.">
        <title>Dandruff-associated Malassezia genomes reveal convergent and divergent virulence traits shared with plant and human fungal pathogens.</title>
        <authorList>
            <person name="Xu J."/>
            <person name="Saunders C.W."/>
            <person name="Hu P."/>
            <person name="Grant R.A."/>
            <person name="Boekhout T."/>
            <person name="Kuramae E.E."/>
            <person name="Kronstad J.W."/>
            <person name="Deangelis Y.M."/>
            <person name="Reeder N.L."/>
            <person name="Johnstone K.R."/>
            <person name="Leland M."/>
            <person name="Fieno A.M."/>
            <person name="Begley W.M."/>
            <person name="Sun Y."/>
            <person name="Lacey M.P."/>
            <person name="Chaudhary T."/>
            <person name="Keough T."/>
            <person name="Chu L."/>
            <person name="Sears R."/>
            <person name="Yuan B."/>
            <person name="Dawson T.L.Jr."/>
        </authorList>
    </citation>
    <scope>NUCLEOTIDE SEQUENCE [LARGE SCALE GENOMIC DNA]</scope>
    <source>
        <strain evidence="8">ATCC MYA-4612 / CBS 7966</strain>
    </source>
</reference>
<dbReference type="Pfam" id="PF01284">
    <property type="entry name" value="MARVEL"/>
    <property type="match status" value="1"/>
</dbReference>
<keyword evidence="3 5" id="KW-1133">Transmembrane helix</keyword>
<dbReference type="OrthoDB" id="2117453at2759"/>
<organism evidence="7 8">
    <name type="scientific">Malassezia globosa (strain ATCC MYA-4612 / CBS 7966)</name>
    <name type="common">Dandruff-associated fungus</name>
    <dbReference type="NCBI Taxonomy" id="425265"/>
    <lineage>
        <taxon>Eukaryota</taxon>
        <taxon>Fungi</taxon>
        <taxon>Dikarya</taxon>
        <taxon>Basidiomycota</taxon>
        <taxon>Ustilaginomycotina</taxon>
        <taxon>Malasseziomycetes</taxon>
        <taxon>Malasseziales</taxon>
        <taxon>Malasseziaceae</taxon>
        <taxon>Malassezia</taxon>
    </lineage>
</organism>
<comment type="caution">
    <text evidence="7">The sequence shown here is derived from an EMBL/GenBank/DDBJ whole genome shotgun (WGS) entry which is preliminary data.</text>
</comment>
<dbReference type="GeneID" id="5855058"/>
<feature type="transmembrane region" description="Helical" evidence="5">
    <location>
        <begin position="85"/>
        <end position="108"/>
    </location>
</feature>
<keyword evidence="8" id="KW-1185">Reference proteome</keyword>
<feature type="transmembrane region" description="Helical" evidence="5">
    <location>
        <begin position="128"/>
        <end position="151"/>
    </location>
</feature>
<dbReference type="RefSeq" id="XP_001730751.1">
    <property type="nucleotide sequence ID" value="XM_001730699.1"/>
</dbReference>
<evidence type="ECO:0000256" key="1">
    <source>
        <dbReference type="ARBA" id="ARBA00004141"/>
    </source>
</evidence>
<comment type="subcellular location">
    <subcellularLocation>
        <location evidence="1">Membrane</location>
        <topology evidence="1">Multi-pass membrane protein</topology>
    </subcellularLocation>
</comment>
<proteinExistence type="predicted"/>
<feature type="transmembrane region" description="Helical" evidence="5">
    <location>
        <begin position="53"/>
        <end position="73"/>
    </location>
</feature>
<dbReference type="Proteomes" id="UP000008837">
    <property type="component" value="Unassembled WGS sequence"/>
</dbReference>
<dbReference type="EMBL" id="AAYY01000006">
    <property type="protein sequence ID" value="EDP43537.1"/>
    <property type="molecule type" value="Genomic_DNA"/>
</dbReference>
<dbReference type="AlphaFoldDB" id="A8Q186"/>
<evidence type="ECO:0000313" key="8">
    <source>
        <dbReference type="Proteomes" id="UP000008837"/>
    </source>
</evidence>
<protein>
    <recommendedName>
        <fullName evidence="6">MARVEL domain-containing protein</fullName>
    </recommendedName>
</protein>
<dbReference type="InterPro" id="IPR008253">
    <property type="entry name" value="Marvel"/>
</dbReference>
<dbReference type="OMA" id="TYCGQLN"/>
<evidence type="ECO:0000256" key="4">
    <source>
        <dbReference type="ARBA" id="ARBA00023136"/>
    </source>
</evidence>
<evidence type="ECO:0000256" key="3">
    <source>
        <dbReference type="ARBA" id="ARBA00022989"/>
    </source>
</evidence>
<sequence>MELSSAIRLGHPIAFSLFIFFSLVVAIIASAVTADFNSNGGYDKTVTRDSTRFMVFTGWWSFLFGVIFLVLFLTGTGGVASSIAVHGVVLLITWIFWLCGSAALSNVVGNESCGNDDAVRNCNSLKAILAFGWIGWIELTALLAVICYLAFKAFRGGRGVQQGFA</sequence>
<dbReference type="InParanoid" id="A8Q186"/>
<accession>A8Q186</accession>
<keyword evidence="2 5" id="KW-0812">Transmembrane</keyword>